<evidence type="ECO:0000313" key="3">
    <source>
        <dbReference type="EMBL" id="NDL58475.1"/>
    </source>
</evidence>
<dbReference type="AlphaFoldDB" id="A0A7K3M5F4"/>
<sequence>MTITATDADTSTSGTLTTDPDAPPWRPFRVVVAHLTRLSPAFLRITFTGDDLDQFGHDGPDQRIKLYVPRPGQSIPDFSPTDWYTQYRNSDPDVRGHIRTYTIRAVRPELRELDVDFVLHGHAGLGPVGPAASWAADARIGDELAVIGPNRVFPHDSRGHEWNPPPGARDLIIAGDETAVPAISGILETLRLAGTAARVRAFLEVPEPADVVELSAPGHSEITWLPRHRPDGTAVPHGQQLVDAVRSATFEAPAAARDDTSVVDTVDIDLEILWEVAASATSPVYAWVAGEAGAVKAIRRHLVRERGVDKGAVTFMGYWRLGRSLDE</sequence>
<dbReference type="Proteomes" id="UP000460435">
    <property type="component" value="Unassembled WGS sequence"/>
</dbReference>
<evidence type="ECO:0000256" key="1">
    <source>
        <dbReference type="SAM" id="MobiDB-lite"/>
    </source>
</evidence>
<evidence type="ECO:0000259" key="2">
    <source>
        <dbReference type="PROSITE" id="PS51384"/>
    </source>
</evidence>
<organism evidence="3 4">
    <name type="scientific">Phytoactinopolyspora mesophila</name>
    <dbReference type="NCBI Taxonomy" id="2650750"/>
    <lineage>
        <taxon>Bacteria</taxon>
        <taxon>Bacillati</taxon>
        <taxon>Actinomycetota</taxon>
        <taxon>Actinomycetes</taxon>
        <taxon>Jiangellales</taxon>
        <taxon>Jiangellaceae</taxon>
        <taxon>Phytoactinopolyspora</taxon>
    </lineage>
</organism>
<dbReference type="Pfam" id="PF04954">
    <property type="entry name" value="SIP"/>
    <property type="match status" value="1"/>
</dbReference>
<dbReference type="SUPFAM" id="SSF63380">
    <property type="entry name" value="Riboflavin synthase domain-like"/>
    <property type="match status" value="1"/>
</dbReference>
<dbReference type="InterPro" id="IPR017938">
    <property type="entry name" value="Riboflavin_synthase-like_b-brl"/>
</dbReference>
<feature type="domain" description="FAD-binding FR-type" evidence="2">
    <location>
        <begin position="25"/>
        <end position="156"/>
    </location>
</feature>
<dbReference type="Gene3D" id="3.40.50.80">
    <property type="entry name" value="Nucleotide-binding domain of ferredoxin-NADP reductase (FNR) module"/>
    <property type="match status" value="1"/>
</dbReference>
<dbReference type="Pfam" id="PF08021">
    <property type="entry name" value="FAD_binding_9"/>
    <property type="match status" value="1"/>
</dbReference>
<dbReference type="RefSeq" id="WP_162451179.1">
    <property type="nucleotide sequence ID" value="NZ_WLZY01000005.1"/>
</dbReference>
<dbReference type="InterPro" id="IPR039261">
    <property type="entry name" value="FNR_nucleotide-bd"/>
</dbReference>
<feature type="region of interest" description="Disordered" evidence="1">
    <location>
        <begin position="1"/>
        <end position="21"/>
    </location>
</feature>
<feature type="compositionally biased region" description="Low complexity" evidence="1">
    <location>
        <begin position="1"/>
        <end position="20"/>
    </location>
</feature>
<dbReference type="InterPro" id="IPR007037">
    <property type="entry name" value="SIP_rossman_dom"/>
</dbReference>
<keyword evidence="4" id="KW-1185">Reference proteome</keyword>
<dbReference type="PANTHER" id="PTHR30157">
    <property type="entry name" value="FERRIC REDUCTASE, NADPH-DEPENDENT"/>
    <property type="match status" value="1"/>
</dbReference>
<dbReference type="EMBL" id="WLZY01000005">
    <property type="protein sequence ID" value="NDL58475.1"/>
    <property type="molecule type" value="Genomic_DNA"/>
</dbReference>
<dbReference type="InterPro" id="IPR039374">
    <property type="entry name" value="SIP_fam"/>
</dbReference>
<reference evidence="3 4" key="1">
    <citation type="submission" date="2019-11" db="EMBL/GenBank/DDBJ databases">
        <authorList>
            <person name="Li X.-J."/>
            <person name="Feng X.-M."/>
        </authorList>
    </citation>
    <scope>NUCLEOTIDE SEQUENCE [LARGE SCALE GENOMIC DNA]</scope>
    <source>
        <strain evidence="3 4">XMNu-373</strain>
    </source>
</reference>
<name>A0A7K3M5F4_9ACTN</name>
<protein>
    <submittedName>
        <fullName evidence="3">Siderophore-interacting protein</fullName>
    </submittedName>
</protein>
<accession>A0A7K3M5F4</accession>
<dbReference type="PANTHER" id="PTHR30157:SF0">
    <property type="entry name" value="NADPH-DEPENDENT FERRIC-CHELATE REDUCTASE"/>
    <property type="match status" value="1"/>
</dbReference>
<dbReference type="PROSITE" id="PS51384">
    <property type="entry name" value="FAD_FR"/>
    <property type="match status" value="1"/>
</dbReference>
<dbReference type="GO" id="GO:0016491">
    <property type="term" value="F:oxidoreductase activity"/>
    <property type="evidence" value="ECO:0007669"/>
    <property type="project" value="InterPro"/>
</dbReference>
<gene>
    <name evidence="3" type="ORF">F7O44_15505</name>
</gene>
<proteinExistence type="predicted"/>
<dbReference type="InterPro" id="IPR013113">
    <property type="entry name" value="SIP_FAD-bd"/>
</dbReference>
<comment type="caution">
    <text evidence="3">The sequence shown here is derived from an EMBL/GenBank/DDBJ whole genome shotgun (WGS) entry which is preliminary data.</text>
</comment>
<evidence type="ECO:0000313" key="4">
    <source>
        <dbReference type="Proteomes" id="UP000460435"/>
    </source>
</evidence>
<dbReference type="CDD" id="cd06193">
    <property type="entry name" value="siderophore_interacting"/>
    <property type="match status" value="1"/>
</dbReference>
<dbReference type="InterPro" id="IPR017927">
    <property type="entry name" value="FAD-bd_FR_type"/>
</dbReference>
<dbReference type="Gene3D" id="2.40.30.10">
    <property type="entry name" value="Translation factors"/>
    <property type="match status" value="1"/>
</dbReference>